<sequence length="155" mass="18095">MLIRDPVIASLLRRDRRRRSTPDDPYYCGLRARVPNFVQKKARDGERRYAAPPQAVAGPHHHHHQQLHHGMMQTPHPIHHHPHPMHHPGARENPYGYPVARHPPQPMWHARSIDSGMDSEVMDSPYNHIYGRLPIPTRAFIPQPQPRMLYVGEWD</sequence>
<evidence type="ECO:0000313" key="2">
    <source>
        <dbReference type="EMBL" id="KAG8228268.1"/>
    </source>
</evidence>
<dbReference type="PANTHER" id="PTHR22742">
    <property type="entry name" value="EXPANSION, ISOFORM A-RELATED"/>
    <property type="match status" value="1"/>
</dbReference>
<proteinExistence type="predicted"/>
<evidence type="ECO:0000256" key="1">
    <source>
        <dbReference type="SAM" id="MobiDB-lite"/>
    </source>
</evidence>
<keyword evidence="3" id="KW-1185">Reference proteome</keyword>
<gene>
    <name evidence="2" type="ORF">J437_LFUL006235</name>
</gene>
<name>A0A8K0K9B1_LADFU</name>
<dbReference type="OrthoDB" id="5973987at2759"/>
<evidence type="ECO:0000313" key="3">
    <source>
        <dbReference type="Proteomes" id="UP000792457"/>
    </source>
</evidence>
<dbReference type="EMBL" id="KZ308365">
    <property type="protein sequence ID" value="KAG8228268.1"/>
    <property type="molecule type" value="Genomic_DNA"/>
</dbReference>
<feature type="region of interest" description="Disordered" evidence="1">
    <location>
        <begin position="42"/>
        <end position="68"/>
    </location>
</feature>
<accession>A0A8K0K9B1</accession>
<comment type="caution">
    <text evidence="2">The sequence shown here is derived from an EMBL/GenBank/DDBJ whole genome shotgun (WGS) entry which is preliminary data.</text>
</comment>
<organism evidence="2 3">
    <name type="scientific">Ladona fulva</name>
    <name type="common">Scarce chaser dragonfly</name>
    <name type="synonym">Libellula fulva</name>
    <dbReference type="NCBI Taxonomy" id="123851"/>
    <lineage>
        <taxon>Eukaryota</taxon>
        <taxon>Metazoa</taxon>
        <taxon>Ecdysozoa</taxon>
        <taxon>Arthropoda</taxon>
        <taxon>Hexapoda</taxon>
        <taxon>Insecta</taxon>
        <taxon>Pterygota</taxon>
        <taxon>Palaeoptera</taxon>
        <taxon>Odonata</taxon>
        <taxon>Epiprocta</taxon>
        <taxon>Anisoptera</taxon>
        <taxon>Libelluloidea</taxon>
        <taxon>Libellulidae</taxon>
        <taxon>Ladona</taxon>
    </lineage>
</organism>
<dbReference type="AlphaFoldDB" id="A0A8K0K9B1"/>
<protein>
    <submittedName>
        <fullName evidence="2">Uncharacterized protein</fullName>
    </submittedName>
</protein>
<reference evidence="2" key="2">
    <citation type="submission" date="2017-10" db="EMBL/GenBank/DDBJ databases">
        <title>Ladona fulva Genome sequencing and assembly.</title>
        <authorList>
            <person name="Murali S."/>
            <person name="Richards S."/>
            <person name="Bandaranaike D."/>
            <person name="Bellair M."/>
            <person name="Blankenburg K."/>
            <person name="Chao H."/>
            <person name="Dinh H."/>
            <person name="Doddapaneni H."/>
            <person name="Dugan-Rocha S."/>
            <person name="Elkadiri S."/>
            <person name="Gnanaolivu R."/>
            <person name="Hernandez B."/>
            <person name="Skinner E."/>
            <person name="Javaid M."/>
            <person name="Lee S."/>
            <person name="Li M."/>
            <person name="Ming W."/>
            <person name="Munidasa M."/>
            <person name="Muniz J."/>
            <person name="Nguyen L."/>
            <person name="Hughes D."/>
            <person name="Osuji N."/>
            <person name="Pu L.-L."/>
            <person name="Puazo M."/>
            <person name="Qu C."/>
            <person name="Quiroz J."/>
            <person name="Raj R."/>
            <person name="Weissenberger G."/>
            <person name="Xin Y."/>
            <person name="Zou X."/>
            <person name="Han Y."/>
            <person name="Worley K."/>
            <person name="Muzny D."/>
            <person name="Gibbs R."/>
        </authorList>
    </citation>
    <scope>NUCLEOTIDE SEQUENCE</scope>
    <source>
        <strain evidence="2">Sampled in the wild</strain>
    </source>
</reference>
<reference evidence="2" key="1">
    <citation type="submission" date="2013-04" db="EMBL/GenBank/DDBJ databases">
        <authorList>
            <person name="Qu J."/>
            <person name="Murali S.C."/>
            <person name="Bandaranaike D."/>
            <person name="Bellair M."/>
            <person name="Blankenburg K."/>
            <person name="Chao H."/>
            <person name="Dinh H."/>
            <person name="Doddapaneni H."/>
            <person name="Downs B."/>
            <person name="Dugan-Rocha S."/>
            <person name="Elkadiri S."/>
            <person name="Gnanaolivu R.D."/>
            <person name="Hernandez B."/>
            <person name="Javaid M."/>
            <person name="Jayaseelan J.C."/>
            <person name="Lee S."/>
            <person name="Li M."/>
            <person name="Ming W."/>
            <person name="Munidasa M."/>
            <person name="Muniz J."/>
            <person name="Nguyen L."/>
            <person name="Ongeri F."/>
            <person name="Osuji N."/>
            <person name="Pu L.-L."/>
            <person name="Puazo M."/>
            <person name="Qu C."/>
            <person name="Quiroz J."/>
            <person name="Raj R."/>
            <person name="Weissenberger G."/>
            <person name="Xin Y."/>
            <person name="Zou X."/>
            <person name="Han Y."/>
            <person name="Richards S."/>
            <person name="Worley K."/>
            <person name="Muzny D."/>
            <person name="Gibbs R."/>
        </authorList>
    </citation>
    <scope>NUCLEOTIDE SEQUENCE</scope>
    <source>
        <strain evidence="2">Sampled in the wild</strain>
    </source>
</reference>
<dbReference type="PANTHER" id="PTHR22742:SF2">
    <property type="entry name" value="EXPANSION, ISOFORM A-RELATED"/>
    <property type="match status" value="1"/>
</dbReference>
<dbReference type="Proteomes" id="UP000792457">
    <property type="component" value="Unassembled WGS sequence"/>
</dbReference>